<dbReference type="PRINTS" id="PR00288">
    <property type="entry name" value="PUROTHIONIN"/>
</dbReference>
<keyword evidence="2" id="KW-0964">Secreted</keyword>
<dbReference type="CDD" id="cd00107">
    <property type="entry name" value="Knot1"/>
    <property type="match status" value="1"/>
</dbReference>
<dbReference type="Pfam" id="PF00304">
    <property type="entry name" value="Gamma-thionin"/>
    <property type="match status" value="1"/>
</dbReference>
<dbReference type="InterPro" id="IPR003614">
    <property type="entry name" value="Knottins"/>
</dbReference>
<dbReference type="OrthoDB" id="683455at2759"/>
<evidence type="ECO:0000256" key="2">
    <source>
        <dbReference type="ARBA" id="ARBA00022525"/>
    </source>
</evidence>
<dbReference type="InterPro" id="IPR036574">
    <property type="entry name" value="Scorpion_toxin-like_sf"/>
</dbReference>
<evidence type="ECO:0000256" key="1">
    <source>
        <dbReference type="ARBA" id="ARBA00004613"/>
    </source>
</evidence>
<evidence type="ECO:0000313" key="8">
    <source>
        <dbReference type="RefSeq" id="XP_011070576.1"/>
    </source>
</evidence>
<feature type="domain" description="Knottins-like" evidence="6">
    <location>
        <begin position="39"/>
        <end position="84"/>
    </location>
</feature>
<dbReference type="Gene3D" id="3.30.30.10">
    <property type="entry name" value="Knottin, scorpion toxin-like"/>
    <property type="match status" value="1"/>
</dbReference>
<proteinExistence type="predicted"/>
<dbReference type="GO" id="GO:0005576">
    <property type="term" value="C:extracellular region"/>
    <property type="evidence" value="ECO:0007669"/>
    <property type="project" value="UniProtKB-SubCell"/>
</dbReference>
<evidence type="ECO:0000259" key="6">
    <source>
        <dbReference type="SMART" id="SM00505"/>
    </source>
</evidence>
<dbReference type="SMART" id="SM00505">
    <property type="entry name" value="Knot1"/>
    <property type="match status" value="1"/>
</dbReference>
<dbReference type="AlphaFoldDB" id="A0A6I9SL38"/>
<evidence type="ECO:0000313" key="7">
    <source>
        <dbReference type="Proteomes" id="UP000504604"/>
    </source>
</evidence>
<accession>A0A6I9SL38</accession>
<name>A0A6I9SL38_SESIN</name>
<sequence>MKYLTVVICVFSFMLLLMIQGICPGAAAEGLRVEEKKKTCLYKSKKFGGICIAGAKCDSVCKREGFQGGKCRGLRRRCYCFKPC</sequence>
<dbReference type="PANTHER" id="PTHR33147">
    <property type="entry name" value="DEFENSIN-LIKE PROTEIN 1"/>
    <property type="match status" value="1"/>
</dbReference>
<evidence type="ECO:0000256" key="5">
    <source>
        <dbReference type="SAM" id="SignalP"/>
    </source>
</evidence>
<dbReference type="GO" id="GO:0006952">
    <property type="term" value="P:defense response"/>
    <property type="evidence" value="ECO:0007669"/>
    <property type="project" value="InterPro"/>
</dbReference>
<feature type="signal peptide" evidence="5">
    <location>
        <begin position="1"/>
        <end position="28"/>
    </location>
</feature>
<dbReference type="InParanoid" id="A0A6I9SL38"/>
<keyword evidence="4" id="KW-1015">Disulfide bond</keyword>
<reference evidence="8" key="1">
    <citation type="submission" date="2025-08" db="UniProtKB">
        <authorList>
            <consortium name="RefSeq"/>
        </authorList>
    </citation>
    <scope>IDENTIFICATION</scope>
</reference>
<dbReference type="KEGG" id="sind:105156202"/>
<dbReference type="SUPFAM" id="SSF57095">
    <property type="entry name" value="Scorpion toxin-like"/>
    <property type="match status" value="1"/>
</dbReference>
<keyword evidence="7" id="KW-1185">Reference proteome</keyword>
<dbReference type="InterPro" id="IPR008176">
    <property type="entry name" value="Defensin_plant"/>
</dbReference>
<feature type="chain" id="PRO_5026754864" evidence="5">
    <location>
        <begin position="29"/>
        <end position="84"/>
    </location>
</feature>
<dbReference type="PANTHER" id="PTHR33147:SF39">
    <property type="entry name" value="DRO1 PROTEIN-RELATED"/>
    <property type="match status" value="1"/>
</dbReference>
<dbReference type="PROSITE" id="PS00940">
    <property type="entry name" value="GAMMA_THIONIN"/>
    <property type="match status" value="1"/>
</dbReference>
<dbReference type="RefSeq" id="XP_011070576.1">
    <property type="nucleotide sequence ID" value="XM_011072274.2"/>
</dbReference>
<comment type="subcellular location">
    <subcellularLocation>
        <location evidence="1">Secreted</location>
    </subcellularLocation>
</comment>
<evidence type="ECO:0000256" key="4">
    <source>
        <dbReference type="ARBA" id="ARBA00023157"/>
    </source>
</evidence>
<dbReference type="GeneID" id="105156202"/>
<dbReference type="Proteomes" id="UP000504604">
    <property type="component" value="Linkage group LG2"/>
</dbReference>
<organism evidence="7 8">
    <name type="scientific">Sesamum indicum</name>
    <name type="common">Oriental sesame</name>
    <name type="synonym">Sesamum orientale</name>
    <dbReference type="NCBI Taxonomy" id="4182"/>
    <lineage>
        <taxon>Eukaryota</taxon>
        <taxon>Viridiplantae</taxon>
        <taxon>Streptophyta</taxon>
        <taxon>Embryophyta</taxon>
        <taxon>Tracheophyta</taxon>
        <taxon>Spermatophyta</taxon>
        <taxon>Magnoliopsida</taxon>
        <taxon>eudicotyledons</taxon>
        <taxon>Gunneridae</taxon>
        <taxon>Pentapetalae</taxon>
        <taxon>asterids</taxon>
        <taxon>lamiids</taxon>
        <taxon>Lamiales</taxon>
        <taxon>Pedaliaceae</taxon>
        <taxon>Sesamum</taxon>
    </lineage>
</organism>
<keyword evidence="3 5" id="KW-0732">Signal</keyword>
<gene>
    <name evidence="8" type="primary">LOC105156202</name>
</gene>
<evidence type="ECO:0000256" key="3">
    <source>
        <dbReference type="ARBA" id="ARBA00022729"/>
    </source>
</evidence>
<protein>
    <submittedName>
        <fullName evidence="8">Defensin Ec-AMP-D1-like</fullName>
    </submittedName>
</protein>